<organism evidence="5 6">
    <name type="scientific">Chrysophaeum taylorii</name>
    <dbReference type="NCBI Taxonomy" id="2483200"/>
    <lineage>
        <taxon>Eukaryota</taxon>
        <taxon>Sar</taxon>
        <taxon>Stramenopiles</taxon>
        <taxon>Ochrophyta</taxon>
        <taxon>Pelagophyceae</taxon>
        <taxon>Pelagomonadales</taxon>
        <taxon>Pelagomonadaceae</taxon>
        <taxon>Chrysophaeum</taxon>
    </lineage>
</organism>
<dbReference type="Proteomes" id="UP001230188">
    <property type="component" value="Unassembled WGS sequence"/>
</dbReference>
<evidence type="ECO:0000256" key="1">
    <source>
        <dbReference type="ARBA" id="ARBA00005126"/>
    </source>
</evidence>
<dbReference type="EC" id="4.2.3.12" evidence="3"/>
<sequence length="130" mass="14866">MPWTVGVRERCMYSHSLRFGSDPPFRTGCTAVVDALFEGESLTDDGVLIDIILAQHVSTKLRQVLDTYDHKDLDELEEFKDKNTTVEVVARAIFDKYRVVTRLEITVRESDVARASYYQQVKTGLFTSRS</sequence>
<evidence type="ECO:0000256" key="2">
    <source>
        <dbReference type="ARBA" id="ARBA00009164"/>
    </source>
</evidence>
<accession>A0AAD7XMS4</accession>
<keyword evidence="6" id="KW-1185">Reference proteome</keyword>
<comment type="caution">
    <text evidence="5">The sequence shown here is derived from an EMBL/GenBank/DDBJ whole genome shotgun (WGS) entry which is preliminary data.</text>
</comment>
<keyword evidence="4" id="KW-0783">Tetrahydrobiopterin biosynthesis</keyword>
<dbReference type="InterPro" id="IPR038418">
    <property type="entry name" value="6-PTP_synth/QueD_sf"/>
</dbReference>
<dbReference type="Pfam" id="PF01242">
    <property type="entry name" value="PTPS"/>
    <property type="match status" value="1"/>
</dbReference>
<evidence type="ECO:0000313" key="6">
    <source>
        <dbReference type="Proteomes" id="UP001230188"/>
    </source>
</evidence>
<name>A0AAD7XMS4_9STRA</name>
<dbReference type="Gene3D" id="3.30.479.10">
    <property type="entry name" value="6-pyruvoyl tetrahydropterin synthase/QueD"/>
    <property type="match status" value="1"/>
</dbReference>
<dbReference type="GO" id="GO:0006729">
    <property type="term" value="P:tetrahydrobiopterin biosynthetic process"/>
    <property type="evidence" value="ECO:0007669"/>
    <property type="project" value="UniProtKB-KW"/>
</dbReference>
<evidence type="ECO:0000313" key="5">
    <source>
        <dbReference type="EMBL" id="KAJ8612551.1"/>
    </source>
</evidence>
<protein>
    <recommendedName>
        <fullName evidence="3">6-pyruvoyltetrahydropterin synthase</fullName>
        <ecNumber evidence="3">4.2.3.12</ecNumber>
    </recommendedName>
</protein>
<dbReference type="EMBL" id="JAQMWT010000047">
    <property type="protein sequence ID" value="KAJ8612551.1"/>
    <property type="molecule type" value="Genomic_DNA"/>
</dbReference>
<comment type="similarity">
    <text evidence="2">Belongs to the PTPS family.</text>
</comment>
<proteinExistence type="inferred from homology"/>
<evidence type="ECO:0000256" key="4">
    <source>
        <dbReference type="ARBA" id="ARBA00023007"/>
    </source>
</evidence>
<dbReference type="InterPro" id="IPR007115">
    <property type="entry name" value="6-PTP_synth/QueD"/>
</dbReference>
<reference evidence="5" key="1">
    <citation type="submission" date="2023-01" db="EMBL/GenBank/DDBJ databases">
        <title>Metagenome sequencing of chrysophaentin producing Chrysophaeum taylorii.</title>
        <authorList>
            <person name="Davison J."/>
            <person name="Bewley C."/>
        </authorList>
    </citation>
    <scope>NUCLEOTIDE SEQUENCE</scope>
    <source>
        <strain evidence="5">NIES-1699</strain>
    </source>
</reference>
<dbReference type="GO" id="GO:0003874">
    <property type="term" value="F:6-pyruvoyltetrahydropterin synthase activity"/>
    <property type="evidence" value="ECO:0007669"/>
    <property type="project" value="UniProtKB-EC"/>
</dbReference>
<comment type="pathway">
    <text evidence="1">Cofactor biosynthesis; tetrahydrobiopterin biosynthesis; tetrahydrobiopterin from 7,8-dihydroneopterin triphosphate: step 1/3.</text>
</comment>
<gene>
    <name evidence="5" type="ORF">CTAYLR_003728</name>
</gene>
<evidence type="ECO:0000256" key="3">
    <source>
        <dbReference type="ARBA" id="ARBA00013100"/>
    </source>
</evidence>
<dbReference type="SUPFAM" id="SSF55620">
    <property type="entry name" value="Tetrahydrobiopterin biosynthesis enzymes-like"/>
    <property type="match status" value="1"/>
</dbReference>
<dbReference type="AlphaFoldDB" id="A0AAD7XMS4"/>